<evidence type="ECO:0000256" key="1">
    <source>
        <dbReference type="SAM" id="SignalP"/>
    </source>
</evidence>
<organism evidence="2 3">
    <name type="scientific">Mycena sanguinolenta</name>
    <dbReference type="NCBI Taxonomy" id="230812"/>
    <lineage>
        <taxon>Eukaryota</taxon>
        <taxon>Fungi</taxon>
        <taxon>Dikarya</taxon>
        <taxon>Basidiomycota</taxon>
        <taxon>Agaricomycotina</taxon>
        <taxon>Agaricomycetes</taxon>
        <taxon>Agaricomycetidae</taxon>
        <taxon>Agaricales</taxon>
        <taxon>Marasmiineae</taxon>
        <taxon>Mycenaceae</taxon>
        <taxon>Mycena</taxon>
    </lineage>
</organism>
<keyword evidence="1" id="KW-0732">Signal</keyword>
<evidence type="ECO:0000313" key="3">
    <source>
        <dbReference type="Proteomes" id="UP000623467"/>
    </source>
</evidence>
<reference evidence="2" key="1">
    <citation type="submission" date="2020-05" db="EMBL/GenBank/DDBJ databases">
        <title>Mycena genomes resolve the evolution of fungal bioluminescence.</title>
        <authorList>
            <person name="Tsai I.J."/>
        </authorList>
    </citation>
    <scope>NUCLEOTIDE SEQUENCE</scope>
    <source>
        <strain evidence="2">160909Yilan</strain>
    </source>
</reference>
<feature type="chain" id="PRO_5034690011" evidence="1">
    <location>
        <begin position="21"/>
        <end position="215"/>
    </location>
</feature>
<dbReference type="AlphaFoldDB" id="A0A8H6ZHH4"/>
<proteinExistence type="predicted"/>
<name>A0A8H6ZHH4_9AGAR</name>
<sequence>MHLLHILAFFMISLWKLAQASLYPTHPTADTSLAPGTWVNFTWIDKRDERPYLAEMGSMRIDLCNTDGTLVATLARRVSPVSRRHLVHIPQNLTLSTTAPEFVVQFISAYPILTIWTADFQILSLITDSVLPYSDPTPDDLLTLVLPTTTLVTTLTPAAVVPAATTVIAEPLPDDGGAGAGLNRVYQPSNAKPGKDSSRVVFIAWPALVGISMSL</sequence>
<gene>
    <name evidence="2" type="ORF">MSAN_00166600</name>
</gene>
<dbReference type="OrthoDB" id="3250770at2759"/>
<evidence type="ECO:0000313" key="2">
    <source>
        <dbReference type="EMBL" id="KAF7377449.1"/>
    </source>
</evidence>
<accession>A0A8H6ZHH4</accession>
<keyword evidence="3" id="KW-1185">Reference proteome</keyword>
<protein>
    <submittedName>
        <fullName evidence="2">Uncharacterized protein</fullName>
    </submittedName>
</protein>
<feature type="signal peptide" evidence="1">
    <location>
        <begin position="1"/>
        <end position="20"/>
    </location>
</feature>
<dbReference type="EMBL" id="JACAZH010000001">
    <property type="protein sequence ID" value="KAF7377449.1"/>
    <property type="molecule type" value="Genomic_DNA"/>
</dbReference>
<dbReference type="Proteomes" id="UP000623467">
    <property type="component" value="Unassembled WGS sequence"/>
</dbReference>
<comment type="caution">
    <text evidence="2">The sequence shown here is derived from an EMBL/GenBank/DDBJ whole genome shotgun (WGS) entry which is preliminary data.</text>
</comment>